<evidence type="ECO:0000313" key="1">
    <source>
        <dbReference type="EMBL" id="VAW70440.1"/>
    </source>
</evidence>
<name>A0A3B0Y0D3_9ZZZZ</name>
<gene>
    <name evidence="1" type="ORF">MNBD_GAMMA09-2133</name>
</gene>
<accession>A0A3B0Y0D3</accession>
<dbReference type="AlphaFoldDB" id="A0A3B0Y0D3"/>
<proteinExistence type="predicted"/>
<organism evidence="1">
    <name type="scientific">hydrothermal vent metagenome</name>
    <dbReference type="NCBI Taxonomy" id="652676"/>
    <lineage>
        <taxon>unclassified sequences</taxon>
        <taxon>metagenomes</taxon>
        <taxon>ecological metagenomes</taxon>
    </lineage>
</organism>
<dbReference type="EMBL" id="UOFI01000199">
    <property type="protein sequence ID" value="VAW70440.1"/>
    <property type="molecule type" value="Genomic_DNA"/>
</dbReference>
<sequence>MKVYLSIVLLYLIMSNGLHAAESSERDYEFICNAFKGSKQPSGLSSLTRQEKLNRINEIIWDNIKTQEAKDILSVVAQASPDEKYKLFKQAVEIATGKKWDCPAIRDY</sequence>
<reference evidence="1" key="1">
    <citation type="submission" date="2018-06" db="EMBL/GenBank/DDBJ databases">
        <authorList>
            <person name="Zhirakovskaya E."/>
        </authorList>
    </citation>
    <scope>NUCLEOTIDE SEQUENCE</scope>
</reference>
<protein>
    <submittedName>
        <fullName evidence="1">Uncharacterized protein</fullName>
    </submittedName>
</protein>